<proteinExistence type="predicted"/>
<dbReference type="PANTHER" id="PTHR48071">
    <property type="entry name" value="SRCR DOMAIN-CONTAINING PROTEIN"/>
    <property type="match status" value="1"/>
</dbReference>
<evidence type="ECO:0000313" key="13">
    <source>
        <dbReference type="EMBL" id="NXY00663.1"/>
    </source>
</evidence>
<comment type="caution">
    <text evidence="13">The sequence shown here is derived from an EMBL/GenBank/DDBJ whole genome shotgun (WGS) entry which is preliminary data.</text>
</comment>
<evidence type="ECO:0000256" key="9">
    <source>
        <dbReference type="ARBA" id="ARBA00064153"/>
    </source>
</evidence>
<dbReference type="PROSITE" id="PS50287">
    <property type="entry name" value="SRCR_2"/>
    <property type="match status" value="2"/>
</dbReference>
<feature type="domain" description="SRCR" evidence="12">
    <location>
        <begin position="3"/>
        <end position="103"/>
    </location>
</feature>
<dbReference type="SUPFAM" id="SSF56487">
    <property type="entry name" value="SRCR-like"/>
    <property type="match status" value="1"/>
</dbReference>
<dbReference type="SMART" id="SM00202">
    <property type="entry name" value="SR"/>
    <property type="match status" value="1"/>
</dbReference>
<evidence type="ECO:0000313" key="14">
    <source>
        <dbReference type="Proteomes" id="UP000632886"/>
    </source>
</evidence>
<comment type="function">
    <text evidence="8">Binds to extracellular matrix proteins. Binds to pathogen-associated molecular patterns (PAMPs) present on the cell walls of Gram-positive and Gram-negative bacteria and fungi, behaving as a pattern recognition receptor (PRR). Induces bacterial and fungal aggregation and subsequent inhibition of PAMP-induced cytokine release. Does not possess intrinsic bactericidal activity. May play a role in the innate defense and homeostasis of certain epithelial surfaces.</text>
</comment>
<feature type="domain" description="SRCR" evidence="12">
    <location>
        <begin position="111"/>
        <end position="124"/>
    </location>
</feature>
<keyword evidence="2" id="KW-0964">Secreted</keyword>
<dbReference type="AlphaFoldDB" id="A0A852MKG1"/>
<evidence type="ECO:0000256" key="10">
    <source>
        <dbReference type="ARBA" id="ARBA00069168"/>
    </source>
</evidence>
<evidence type="ECO:0000256" key="2">
    <source>
        <dbReference type="ARBA" id="ARBA00022525"/>
    </source>
</evidence>
<feature type="non-terminal residue" evidence="13">
    <location>
        <position position="124"/>
    </location>
</feature>
<keyword evidence="7" id="KW-0325">Glycoprotein</keyword>
<feature type="disulfide bond" evidence="11">
    <location>
        <begin position="72"/>
        <end position="82"/>
    </location>
</feature>
<keyword evidence="6" id="KW-0675">Receptor</keyword>
<accession>A0A852MKG1</accession>
<dbReference type="PANTHER" id="PTHR48071:SF15">
    <property type="entry name" value="SRCR DOMAIN-CONTAINING PROTEIN"/>
    <property type="match status" value="1"/>
</dbReference>
<dbReference type="GO" id="GO:0005886">
    <property type="term" value="C:plasma membrane"/>
    <property type="evidence" value="ECO:0007669"/>
    <property type="project" value="TreeGrafter"/>
</dbReference>
<dbReference type="Gene3D" id="3.10.250.10">
    <property type="entry name" value="SRCR-like domain"/>
    <property type="match status" value="1"/>
</dbReference>
<gene>
    <name evidence="13" type="primary">Dmbt1_9</name>
    <name evidence="13" type="ORF">CENBEN_R02673</name>
</gene>
<evidence type="ECO:0000256" key="1">
    <source>
        <dbReference type="ARBA" id="ARBA00004613"/>
    </source>
</evidence>
<feature type="non-terminal residue" evidence="13">
    <location>
        <position position="1"/>
    </location>
</feature>
<dbReference type="PRINTS" id="PR00258">
    <property type="entry name" value="SPERACTRCPTR"/>
</dbReference>
<evidence type="ECO:0000256" key="5">
    <source>
        <dbReference type="ARBA" id="ARBA00023157"/>
    </source>
</evidence>
<dbReference type="PROSITE" id="PS00420">
    <property type="entry name" value="SRCR_1"/>
    <property type="match status" value="1"/>
</dbReference>
<comment type="subunit">
    <text evidence="9">Interacts with LGALS1 and laminin.</text>
</comment>
<dbReference type="FunFam" id="3.10.250.10:FF:000007">
    <property type="entry name" value="Soluble scavenger receptor cysteine-rich domain-containing protein SSC5D"/>
    <property type="match status" value="1"/>
</dbReference>
<keyword evidence="3" id="KW-0732">Signal</keyword>
<organism evidence="13 14">
    <name type="scientific">Centropus bengalensis</name>
    <name type="common">lesser coucal</name>
    <dbReference type="NCBI Taxonomy" id="1463675"/>
    <lineage>
        <taxon>Eukaryota</taxon>
        <taxon>Metazoa</taxon>
        <taxon>Chordata</taxon>
        <taxon>Craniata</taxon>
        <taxon>Vertebrata</taxon>
        <taxon>Euteleostomi</taxon>
        <taxon>Archelosauria</taxon>
        <taxon>Archosauria</taxon>
        <taxon>Dinosauria</taxon>
        <taxon>Saurischia</taxon>
        <taxon>Theropoda</taxon>
        <taxon>Coelurosauria</taxon>
        <taxon>Aves</taxon>
        <taxon>Neognathae</taxon>
        <taxon>Neoaves</taxon>
        <taxon>Otidimorphae</taxon>
        <taxon>Cuculiformes</taxon>
        <taxon>Centropidae</taxon>
        <taxon>Centropus</taxon>
    </lineage>
</organism>
<dbReference type="GO" id="GO:0004252">
    <property type="term" value="F:serine-type endopeptidase activity"/>
    <property type="evidence" value="ECO:0007669"/>
    <property type="project" value="TreeGrafter"/>
</dbReference>
<dbReference type="EMBL" id="WBNK01008630">
    <property type="protein sequence ID" value="NXY00663.1"/>
    <property type="molecule type" value="Genomic_DNA"/>
</dbReference>
<keyword evidence="5 11" id="KW-1015">Disulfide bond</keyword>
<keyword evidence="14" id="KW-1185">Reference proteome</keyword>
<evidence type="ECO:0000259" key="12">
    <source>
        <dbReference type="PROSITE" id="PS50287"/>
    </source>
</evidence>
<dbReference type="GO" id="GO:0031638">
    <property type="term" value="P:zymogen activation"/>
    <property type="evidence" value="ECO:0007669"/>
    <property type="project" value="TreeGrafter"/>
</dbReference>
<evidence type="ECO:0000256" key="6">
    <source>
        <dbReference type="ARBA" id="ARBA00023170"/>
    </source>
</evidence>
<evidence type="ECO:0000256" key="4">
    <source>
        <dbReference type="ARBA" id="ARBA00022737"/>
    </source>
</evidence>
<keyword evidence="4" id="KW-0677">Repeat</keyword>
<dbReference type="Proteomes" id="UP000632886">
    <property type="component" value="Unassembled WGS sequence"/>
</dbReference>
<name>A0A852MKG1_9AVES</name>
<dbReference type="InterPro" id="IPR036772">
    <property type="entry name" value="SRCR-like_dom_sf"/>
</dbReference>
<evidence type="ECO:0000256" key="8">
    <source>
        <dbReference type="ARBA" id="ARBA00058074"/>
    </source>
</evidence>
<dbReference type="GO" id="GO:0005615">
    <property type="term" value="C:extracellular space"/>
    <property type="evidence" value="ECO:0007669"/>
    <property type="project" value="TreeGrafter"/>
</dbReference>
<evidence type="ECO:0000256" key="7">
    <source>
        <dbReference type="ARBA" id="ARBA00023180"/>
    </source>
</evidence>
<feature type="disulfide bond" evidence="11">
    <location>
        <begin position="41"/>
        <end position="102"/>
    </location>
</feature>
<reference evidence="13 14" key="1">
    <citation type="submission" date="2020-02" db="EMBL/GenBank/DDBJ databases">
        <title>Bird 10,000 Genomes (B10K) Project - Family phase.</title>
        <authorList>
            <person name="Zhang G."/>
        </authorList>
    </citation>
    <scope>NUCLEOTIDE SEQUENCE [LARGE SCALE GENOMIC DNA]</scope>
    <source>
        <strain evidence="13">B10K-DU-017-21</strain>
    </source>
</reference>
<sequence length="124" mass="13163">APLRLTNGPNRCSGRLEVFFGQEWGTVCDDSWDMSDADVVCQQLGCGRALPAPDFAHFGEGSGPIWLDDVNCTGTETALSSCESPPWGSHNCRHGEDVGIVCLGVPEPTPIRLVNGSSKCSGRV</sequence>
<feature type="disulfide bond" evidence="11">
    <location>
        <begin position="28"/>
        <end position="92"/>
    </location>
</feature>
<dbReference type="InterPro" id="IPR001190">
    <property type="entry name" value="SRCR"/>
</dbReference>
<evidence type="ECO:0000256" key="11">
    <source>
        <dbReference type="PROSITE-ProRule" id="PRU00196"/>
    </source>
</evidence>
<comment type="caution">
    <text evidence="11">Lacks conserved residue(s) required for the propagation of feature annotation.</text>
</comment>
<protein>
    <recommendedName>
        <fullName evidence="10">Soluble scavenger receptor cysteine-rich domain-containing protein SSC5D</fullName>
    </recommendedName>
</protein>
<evidence type="ECO:0000256" key="3">
    <source>
        <dbReference type="ARBA" id="ARBA00022729"/>
    </source>
</evidence>
<dbReference type="Pfam" id="PF00530">
    <property type="entry name" value="SRCR"/>
    <property type="match status" value="1"/>
</dbReference>
<comment type="subcellular location">
    <subcellularLocation>
        <location evidence="1">Secreted</location>
    </subcellularLocation>
</comment>